<reference evidence="1" key="1">
    <citation type="submission" date="2017-04" db="EMBL/GenBank/DDBJ databases">
        <title>Unveiling RNA virosphere associated with marine microorganisms.</title>
        <authorList>
            <person name="Urayama S."/>
            <person name="Takaki Y."/>
            <person name="Nishi S."/>
            <person name="Yoshida Y."/>
            <person name="Deguchi S."/>
            <person name="Takai K."/>
            <person name="Nunoura T."/>
        </authorList>
    </citation>
    <scope>NUCLEOTIDE SEQUENCE</scope>
</reference>
<evidence type="ECO:0000313" key="1">
    <source>
        <dbReference type="EMBL" id="GBH22944.1"/>
    </source>
</evidence>
<dbReference type="InterPro" id="IPR018247">
    <property type="entry name" value="EF_Hand_1_Ca_BS"/>
</dbReference>
<dbReference type="EMBL" id="BDQE01000198">
    <property type="protein sequence ID" value="GBH22944.1"/>
    <property type="molecule type" value="Genomic_RNA"/>
</dbReference>
<name>A0A2V0RCK3_9ZZZZ</name>
<dbReference type="PROSITE" id="PS00018">
    <property type="entry name" value="EF_HAND_1"/>
    <property type="match status" value="1"/>
</dbReference>
<protein>
    <submittedName>
        <fullName evidence="1">VP7</fullName>
    </submittedName>
</protein>
<accession>A0A2V0RCK3</accession>
<organism evidence="1">
    <name type="scientific">viral metagenome</name>
    <dbReference type="NCBI Taxonomy" id="1070528"/>
    <lineage>
        <taxon>unclassified sequences</taxon>
        <taxon>metagenomes</taxon>
        <taxon>organismal metagenomes</taxon>
    </lineage>
</organism>
<dbReference type="AlphaFoldDB" id="A0A2V0RCK3"/>
<comment type="caution">
    <text evidence="1">The sequence shown here is derived from an EMBL/GenBank/DDBJ whole genome shotgun (WGS) entry which is preliminary data.</text>
</comment>
<sequence length="507" mass="58683">MSKETYQLTKRRSIHGSFVVYQSMKKMAKTTIDPVGHLMGKRNTGVFTVSPNDYGTLSTHQDLVTNRYVEDDSTEVADGAHKAIAYIESVSQLPEMDAVNDDVKKANPMGAYTNKTHWNEETVRSRFDNIQWFDNAWEGYSWGDEDVTPPCFWTKNYTDLDANDDHTLDWKDYEETHQDRGWRVGFDIFSTYDMVLSALMDFLNMHIHEVHVWIQGSLQDMSSTELIARLKNDASEEFENYMNGRKNAQALWEADLSTSTDVYHYYASRPPQRIPTVPWRVCNMGMRQFPDQKPQVYPATTWMGEVAAKMAAAKMPETVMHTILEDKVIYTNYSGFVKMIPMWKHDKLDFAWKEVRPNEYMIVKNGSAPGPNGYLYKVANPDFFMGMGSVATSQHAAFGVGRSERELYDQMVRKVETGKGTSGHMIASALCHRSHLLWYLEEVYTNLKLKKSIYLMPFNEPEGAEYHTVKEYQHALTDMKEIIRRKEYPKYAVVHLIYCYNLVKHFS</sequence>
<proteinExistence type="predicted"/>